<dbReference type="AlphaFoldDB" id="A0A4V1IND1"/>
<protein>
    <submittedName>
        <fullName evidence="1">Uncharacterized protein</fullName>
    </submittedName>
</protein>
<evidence type="ECO:0000313" key="2">
    <source>
        <dbReference type="Proteomes" id="UP000257039"/>
    </source>
</evidence>
<accession>A0A4V1IND1</accession>
<dbReference type="Proteomes" id="UP000257039">
    <property type="component" value="Unassembled WGS sequence"/>
</dbReference>
<keyword evidence="2" id="KW-1185">Reference proteome</keyword>
<gene>
    <name evidence="1" type="ORF">B9G39_07585</name>
</gene>
<dbReference type="PROSITE" id="PS51257">
    <property type="entry name" value="PROKAR_LIPOPROTEIN"/>
    <property type="match status" value="1"/>
</dbReference>
<reference evidence="1 2" key="1">
    <citation type="submission" date="2017-04" db="EMBL/GenBank/DDBJ databases">
        <title>Draft genome sequence of Zooshikella ganghwensis VG4 isolated from Red Sea sediments.</title>
        <authorList>
            <person name="Rehman Z."/>
            <person name="Alam I."/>
            <person name="Kamau A."/>
            <person name="Bajic V."/>
            <person name="Leiknes T."/>
        </authorList>
    </citation>
    <scope>NUCLEOTIDE SEQUENCE [LARGE SCALE GENOMIC DNA]</scope>
    <source>
        <strain evidence="1 2">VG4</strain>
    </source>
</reference>
<dbReference type="RefSeq" id="WP_094786661.1">
    <property type="nucleotide sequence ID" value="NZ_NDXW01000001.1"/>
</dbReference>
<comment type="caution">
    <text evidence="1">The sequence shown here is derived from an EMBL/GenBank/DDBJ whole genome shotgun (WGS) entry which is preliminary data.</text>
</comment>
<name>A0A4V1IND1_9GAMM</name>
<dbReference type="EMBL" id="NDXW01000001">
    <property type="protein sequence ID" value="RDH43311.1"/>
    <property type="molecule type" value="Genomic_DNA"/>
</dbReference>
<proteinExistence type="predicted"/>
<evidence type="ECO:0000313" key="1">
    <source>
        <dbReference type="EMBL" id="RDH43311.1"/>
    </source>
</evidence>
<sequence length="190" mass="21541">MKGLLTVSRSAVVLSCTLPLLTGCLVDQAKPYQNAQAPEIAAIQDSAQLATLKKQALLIEAQQDTMHKISGTWQDGDSFSTYDAFLEQGQLRFIQEHRKDGRRAEGSHKYYFSQGRLFHYTEKSTHKVLNNDGPISIELHETKLFFNPQGQQLYGQQWKNMKPQGVTQQVISDIKQHVEHLQTIIGKMSR</sequence>
<organism evidence="1 2">
    <name type="scientific">Zooshikella ganghwensis</name>
    <dbReference type="NCBI Taxonomy" id="202772"/>
    <lineage>
        <taxon>Bacteria</taxon>
        <taxon>Pseudomonadati</taxon>
        <taxon>Pseudomonadota</taxon>
        <taxon>Gammaproteobacteria</taxon>
        <taxon>Oceanospirillales</taxon>
        <taxon>Zooshikellaceae</taxon>
        <taxon>Zooshikella</taxon>
    </lineage>
</organism>